<dbReference type="AlphaFoldDB" id="A0A1F7GA91"/>
<organism evidence="1 2">
    <name type="scientific">Candidatus Roizmanbacteria bacterium RIFCSPHIGHO2_01_FULL_39_12c</name>
    <dbReference type="NCBI Taxonomy" id="1802031"/>
    <lineage>
        <taxon>Bacteria</taxon>
        <taxon>Candidatus Roizmaniibacteriota</taxon>
    </lineage>
</organism>
<proteinExistence type="predicted"/>
<reference evidence="1 2" key="1">
    <citation type="journal article" date="2016" name="Nat. Commun.">
        <title>Thousands of microbial genomes shed light on interconnected biogeochemical processes in an aquifer system.</title>
        <authorList>
            <person name="Anantharaman K."/>
            <person name="Brown C.T."/>
            <person name="Hug L.A."/>
            <person name="Sharon I."/>
            <person name="Castelle C.J."/>
            <person name="Probst A.J."/>
            <person name="Thomas B.C."/>
            <person name="Singh A."/>
            <person name="Wilkins M.J."/>
            <person name="Karaoz U."/>
            <person name="Brodie E.L."/>
            <person name="Williams K.H."/>
            <person name="Hubbard S.S."/>
            <person name="Banfield J.F."/>
        </authorList>
    </citation>
    <scope>NUCLEOTIDE SEQUENCE [LARGE SCALE GENOMIC DNA]</scope>
</reference>
<sequence length="367" mass="42362">MEKRISRNRQKNTFASLGFASEAVGRNELSATDFFKYVPMIFDASARLLVPQATQLDVLTLVGYPIVDILNPLLHPKVEFEFIKDDAGGTDTIGFIITWKGEKQNWHHLYLPKELAKYFMENLISDKRRNPYFVVLMKDEDYTLLKEGFTEAELRSFTDGRQLKKGKRTKEDIAYYYRMGLTWDRFCSVSEENKPRVVIELPDSPLNLNEMVQVRIPESLRSKLPESERNKKVTARLLTVEDFEAFYRLHYRDNPHPSLKLTDFIAMNVGLFADDEPIAQAGNVAEAVFDFGGSRRHINLAGNLIVRRDWRGINLGEALSYYTRFNDFKRDPSSILIADNVLGTRDMWKKLYGQIPVVAKTAWEGIE</sequence>
<comment type="caution">
    <text evidence="1">The sequence shown here is derived from an EMBL/GenBank/DDBJ whole genome shotgun (WGS) entry which is preliminary data.</text>
</comment>
<gene>
    <name evidence="1" type="ORF">A2774_02600</name>
</gene>
<evidence type="ECO:0000313" key="1">
    <source>
        <dbReference type="EMBL" id="OGK15794.1"/>
    </source>
</evidence>
<dbReference type="Proteomes" id="UP000177208">
    <property type="component" value="Unassembled WGS sequence"/>
</dbReference>
<accession>A0A1F7GA91</accession>
<protein>
    <submittedName>
        <fullName evidence="1">Uncharacterized protein</fullName>
    </submittedName>
</protein>
<dbReference type="EMBL" id="MFZG01000031">
    <property type="protein sequence ID" value="OGK15794.1"/>
    <property type="molecule type" value="Genomic_DNA"/>
</dbReference>
<evidence type="ECO:0000313" key="2">
    <source>
        <dbReference type="Proteomes" id="UP000177208"/>
    </source>
</evidence>
<name>A0A1F7GA91_9BACT</name>